<organism evidence="1">
    <name type="scientific">Cyanothece sp. (strain PCC 7425 / ATCC 29141)</name>
    <dbReference type="NCBI Taxonomy" id="395961"/>
    <lineage>
        <taxon>Bacteria</taxon>
        <taxon>Bacillati</taxon>
        <taxon>Cyanobacteriota</taxon>
        <taxon>Cyanophyceae</taxon>
        <taxon>Gomontiellales</taxon>
        <taxon>Cyanothecaceae</taxon>
        <taxon>Cyanothece</taxon>
    </lineage>
</organism>
<dbReference type="STRING" id="395961.Cyan7425_1947"/>
<reference evidence="1" key="1">
    <citation type="submission" date="2009-01" db="EMBL/GenBank/DDBJ databases">
        <title>Complete sequence of chromosome Cyanothece sp. PCC 7425.</title>
        <authorList>
            <consortium name="US DOE Joint Genome Institute"/>
            <person name="Lucas S."/>
            <person name="Copeland A."/>
            <person name="Lapidus A."/>
            <person name="Glavina del Rio T."/>
            <person name="Dalin E."/>
            <person name="Tice H."/>
            <person name="Bruce D."/>
            <person name="Goodwin L."/>
            <person name="Pitluck S."/>
            <person name="Sims D."/>
            <person name="Meineke L."/>
            <person name="Brettin T."/>
            <person name="Detter J.C."/>
            <person name="Han C."/>
            <person name="Larimer F."/>
            <person name="Land M."/>
            <person name="Hauser L."/>
            <person name="Kyrpides N."/>
            <person name="Ovchinnikova G."/>
            <person name="Liberton M."/>
            <person name="Stoeckel J."/>
            <person name="Banerjee A."/>
            <person name="Singh A."/>
            <person name="Page L."/>
            <person name="Sato H."/>
            <person name="Zhao L."/>
            <person name="Sherman L."/>
            <person name="Pakrasi H."/>
            <person name="Richardson P."/>
        </authorList>
    </citation>
    <scope>NUCLEOTIDE SEQUENCE</scope>
    <source>
        <strain evidence="1">PCC 7425</strain>
    </source>
</reference>
<name>B8HT86_CYAP4</name>
<sequence>MNGICTLANDRVYDQLLALLNSIEAILGTAIPVCIYPFDEQTERIQAELKHRPQVQLYNDAKSVQRWDDFVLKAAPGLSNRTHRLYGAHRRFCAFDGPFERFIYMDADTVVMGPLDRVFQSLEQYGCVTYDFQFVHPDKVYNLNSPRLYQIFTQNRIHQEIFCSGFYASKQRVFTPEKLQWLIEQLQAGEREILYTSTRGEQPLLNYMFMRSNIFCCNLAHFLPDIETTGTAVTSTHFETVDHILYDRGRRLTYLHYIGINPEIMERVCQGENIAFPYRDIFLHYRYLHEPEKRPIFSTPGKPYNYQPNFWERGWSKLKRIGPSS</sequence>
<proteinExistence type="predicted"/>
<dbReference type="NCBIfam" id="NF045582">
    <property type="entry name" value="Npun_R2823_gen"/>
    <property type="match status" value="1"/>
</dbReference>
<dbReference type="KEGG" id="cyn:Cyan7425_1947"/>
<dbReference type="AlphaFoldDB" id="B8HT86"/>
<protein>
    <recommendedName>
        <fullName evidence="2">Sugar transferase</fullName>
    </recommendedName>
</protein>
<dbReference type="eggNOG" id="COG1442">
    <property type="taxonomic scope" value="Bacteria"/>
</dbReference>
<accession>B8HT86</accession>
<dbReference type="InterPro" id="IPR054619">
    <property type="entry name" value="Npun_R2821-like"/>
</dbReference>
<gene>
    <name evidence="1" type="ordered locus">Cyan7425_1947</name>
</gene>
<dbReference type="SUPFAM" id="SSF53448">
    <property type="entry name" value="Nucleotide-diphospho-sugar transferases"/>
    <property type="match status" value="1"/>
</dbReference>
<dbReference type="EMBL" id="CP001344">
    <property type="protein sequence ID" value="ACL44312.1"/>
    <property type="molecule type" value="Genomic_DNA"/>
</dbReference>
<dbReference type="Gene3D" id="3.90.550.10">
    <property type="entry name" value="Spore Coat Polysaccharide Biosynthesis Protein SpsA, Chain A"/>
    <property type="match status" value="1"/>
</dbReference>
<evidence type="ECO:0000313" key="1">
    <source>
        <dbReference type="EMBL" id="ACL44312.1"/>
    </source>
</evidence>
<evidence type="ECO:0008006" key="2">
    <source>
        <dbReference type="Google" id="ProtNLM"/>
    </source>
</evidence>
<dbReference type="OrthoDB" id="480149at2"/>
<dbReference type="HOGENOM" id="CLU_072499_0_0_3"/>
<dbReference type="InterPro" id="IPR029044">
    <property type="entry name" value="Nucleotide-diphossugar_trans"/>
</dbReference>